<dbReference type="EMBL" id="CP002696">
    <property type="protein sequence ID" value="AEE15837.1"/>
    <property type="molecule type" value="Genomic_DNA"/>
</dbReference>
<organism evidence="6 7">
    <name type="scientific">Treponema brennaborense (strain DSM 12168 / CIP 105900 / DD5/3)</name>
    <dbReference type="NCBI Taxonomy" id="906968"/>
    <lineage>
        <taxon>Bacteria</taxon>
        <taxon>Pseudomonadati</taxon>
        <taxon>Spirochaetota</taxon>
        <taxon>Spirochaetia</taxon>
        <taxon>Spirochaetales</taxon>
        <taxon>Treponemataceae</taxon>
        <taxon>Treponema</taxon>
    </lineage>
</organism>
<name>F4LNI3_TREBD</name>
<evidence type="ECO:0000313" key="7">
    <source>
        <dbReference type="Proteomes" id="UP000006546"/>
    </source>
</evidence>
<keyword evidence="3 4" id="KW-0418">Kinase</keyword>
<evidence type="ECO:0000256" key="3">
    <source>
        <dbReference type="ARBA" id="ARBA00022777"/>
    </source>
</evidence>
<dbReference type="RefSeq" id="WP_013757556.1">
    <property type="nucleotide sequence ID" value="NC_015500.1"/>
</dbReference>
<comment type="similarity">
    <text evidence="1 4">Belongs to the carbohydrate kinase PfkB family.</text>
</comment>
<dbReference type="PRINTS" id="PR00990">
    <property type="entry name" value="RIBOKINASE"/>
</dbReference>
<keyword evidence="7" id="KW-1185">Reference proteome</keyword>
<evidence type="ECO:0000256" key="2">
    <source>
        <dbReference type="ARBA" id="ARBA00022679"/>
    </source>
</evidence>
<dbReference type="OrthoDB" id="9813569at2"/>
<dbReference type="SUPFAM" id="SSF53613">
    <property type="entry name" value="Ribokinase-like"/>
    <property type="match status" value="1"/>
</dbReference>
<dbReference type="GO" id="GO:0016301">
    <property type="term" value="F:kinase activity"/>
    <property type="evidence" value="ECO:0007669"/>
    <property type="project" value="UniProtKB-KW"/>
</dbReference>
<gene>
    <name evidence="6" type="ordered locus">Trebr_0390</name>
</gene>
<dbReference type="GO" id="GO:0006796">
    <property type="term" value="P:phosphate-containing compound metabolic process"/>
    <property type="evidence" value="ECO:0007669"/>
    <property type="project" value="UniProtKB-ARBA"/>
</dbReference>
<proteinExistence type="inferred from homology"/>
<dbReference type="InterPro" id="IPR002173">
    <property type="entry name" value="Carboh/pur_kinase_PfkB_CS"/>
</dbReference>
<accession>F4LNI3</accession>
<dbReference type="Proteomes" id="UP000006546">
    <property type="component" value="Chromosome"/>
</dbReference>
<evidence type="ECO:0000313" key="6">
    <source>
        <dbReference type="EMBL" id="AEE15837.1"/>
    </source>
</evidence>
<reference evidence="7" key="1">
    <citation type="submission" date="2011-04" db="EMBL/GenBank/DDBJ databases">
        <title>The complete genome of Treponema brennaborense DSM 12168.</title>
        <authorList>
            <person name="Lucas S."/>
            <person name="Han J."/>
            <person name="Lapidus A."/>
            <person name="Bruce D."/>
            <person name="Goodwin L."/>
            <person name="Pitluck S."/>
            <person name="Peters L."/>
            <person name="Kyrpides N."/>
            <person name="Mavromatis K."/>
            <person name="Ivanova N."/>
            <person name="Mikhailova N."/>
            <person name="Pagani I."/>
            <person name="Teshima H."/>
            <person name="Detter J.C."/>
            <person name="Tapia R."/>
            <person name="Han C."/>
            <person name="Land M."/>
            <person name="Hauser L."/>
            <person name="Markowitz V."/>
            <person name="Cheng J.-F."/>
            <person name="Hugenholtz P."/>
            <person name="Woyke T."/>
            <person name="Wu D."/>
            <person name="Gronow S."/>
            <person name="Wellnitz S."/>
            <person name="Brambilla E."/>
            <person name="Klenk H.-P."/>
            <person name="Eisen J.A."/>
        </authorList>
    </citation>
    <scope>NUCLEOTIDE SEQUENCE [LARGE SCALE GENOMIC DNA]</scope>
    <source>
        <strain evidence="7">DSM 12168 / CIP 105900 / DD5/3</strain>
    </source>
</reference>
<dbReference type="PANTHER" id="PTHR10584:SF166">
    <property type="entry name" value="RIBOKINASE"/>
    <property type="match status" value="1"/>
</dbReference>
<dbReference type="eggNOG" id="COG0524">
    <property type="taxonomic scope" value="Bacteria"/>
</dbReference>
<sequence>MNKHKILSVGSVSVDIKAFSTIDDENEAYRDGTIDLVPGGVARGMAMNLNRLGLPSAVLSVVGNDIFGDYLKKGLIAEGVDTTLLRTSDTRKTSLFSVMASYGKPASCIYCNDVLSEITVDDEVRRYVAERNVDVLCIDSNVSETTLASLYGLKTACKPAAANGLCKPPFIFQNATAPDIAHKSLPYAALIDLFACNEFEAAAILNYAGISLPFEPLLPGTELSEAFRSLGFRDFIVTFGERGVLVHSGGGTYIEKPYAPPRIIDTIGAGDAFASGYLFGCLDGKPVRRCIQYGLACAKETLMTRQTVSDLLNADLLERYPDHASDAS</sequence>
<dbReference type="InterPro" id="IPR029056">
    <property type="entry name" value="Ribokinase-like"/>
</dbReference>
<protein>
    <submittedName>
        <fullName evidence="6">PfkB domain protein</fullName>
    </submittedName>
</protein>
<evidence type="ECO:0000259" key="5">
    <source>
        <dbReference type="Pfam" id="PF00294"/>
    </source>
</evidence>
<evidence type="ECO:0000256" key="4">
    <source>
        <dbReference type="RuleBase" id="RU003704"/>
    </source>
</evidence>
<keyword evidence="2 4" id="KW-0808">Transferase</keyword>
<dbReference type="Gene3D" id="3.40.1190.20">
    <property type="match status" value="1"/>
</dbReference>
<dbReference type="InterPro" id="IPR011611">
    <property type="entry name" value="PfkB_dom"/>
</dbReference>
<dbReference type="PANTHER" id="PTHR10584">
    <property type="entry name" value="SUGAR KINASE"/>
    <property type="match status" value="1"/>
</dbReference>
<feature type="domain" description="Carbohydrate kinase PfkB" evidence="5">
    <location>
        <begin position="4"/>
        <end position="309"/>
    </location>
</feature>
<dbReference type="InterPro" id="IPR002139">
    <property type="entry name" value="Ribo/fructo_kinase"/>
</dbReference>
<dbReference type="Pfam" id="PF00294">
    <property type="entry name" value="PfkB"/>
    <property type="match status" value="1"/>
</dbReference>
<dbReference type="STRING" id="906968.Trebr_0390"/>
<evidence type="ECO:0000256" key="1">
    <source>
        <dbReference type="ARBA" id="ARBA00010688"/>
    </source>
</evidence>
<dbReference type="PROSITE" id="PS00584">
    <property type="entry name" value="PFKB_KINASES_2"/>
    <property type="match status" value="1"/>
</dbReference>
<dbReference type="KEGG" id="tbe:Trebr_0390"/>
<dbReference type="HOGENOM" id="CLU_045832_1_0_12"/>
<dbReference type="AlphaFoldDB" id="F4LNI3"/>